<accession>A0A3P6TD66</accession>
<sequence length="1115" mass="125732">MRWSGKSLVAAPPSGRALWLRHDGSSIHLLASTCFIPAVLAVPVDDCFEVRILRVDLLRKCLYVRPLCVDNQYDELNVSLSAAATDNTKDSRYSAISGPPSMSFWQNIFDYHLGTVYMIRTEKGYARAVLLKREKAASYSMYCIDLGEVHEISASNVCELLPSLCHMPPLCLCVVLESCCTKKKCEEFAFLKEGATCIVKIRNEFPSDYSQPTKEMYPPAIVSQIYRESENGKYVEITCTMKAFFPVHKQISTVSQTVENIREALPVLVAEARFSGNIGFNVADTSMVAESVSDKKRINVNGANSSLMPLHRYRALVMKSASVPAITRDPVLPFMFQKFSVPLPTCLTARVTERTDCDTYLMRNPEILDYLTRRMVTAKTALTSRLCFDRGICCMARLIRPARANNSPFRPQLFSRVLDFFSYLFSTAFYLLRAIASHYRPVDNTCEVLLVDFGQTIVCSTSDLFELQDQPVEVFEKPMASFRCQVKWFSPFKKISNKGIRLLDENDYNVCLTLKCASDLYWAKVTLSDTDFVLHYKKLRVCEEVNKVFVIFFGTKSTLNMMPIRKLKQQKEELRKEEERLHEQEELLRKDEENFTNESAKRKQELQGTVLKMQLWDLSAKLDATTFDNSSSVKVDDFCPYLKQGDYYGTYVHTTNGYPQQANGYDSTNAANQARRHQRSCYLPLALKSGIATSTNQCNRPYQQINPVRSSMPHVTGAEVSCLNAASDYHFEILKSNRNVNQVQRLFLRILEVLSNKLVITTFYLSKQHFAPEKWRAASARTADNGHSTGRSSSRNNELRSIFRFNSKNKKRSANSQAAISPSKTNSVNLNSSTDVQGDFLGHSMSAASKYTDNLTKFSNQTAQLELELLRKAAGDTASDTSHTSLIKKPIYTSDESADYSQLCVSASSCEEQEMFVPSEPEISLNEDDQLHSFPTYQIYHKLISIVGGSELMVQRVGSDADWPVFFVIPTTALKDISAECFDSLYPTQKLDANGIAVGVLCVAECNGHKRTKVRAVIESFSENLVNVRHIDDGHMEIIPRNQLWSTEDLSPSVRTQPALAVPCILAMSEAQPVKTVNYHANEIPCVGQLMRILFKEQRCSDGIWIVELIKSSAL</sequence>
<dbReference type="OMA" id="RHIDDGH"/>
<organism evidence="3 4">
    <name type="scientific">Litomosoides sigmodontis</name>
    <name type="common">Filarial nematode worm</name>
    <dbReference type="NCBI Taxonomy" id="42156"/>
    <lineage>
        <taxon>Eukaryota</taxon>
        <taxon>Metazoa</taxon>
        <taxon>Ecdysozoa</taxon>
        <taxon>Nematoda</taxon>
        <taxon>Chromadorea</taxon>
        <taxon>Rhabditida</taxon>
        <taxon>Spirurina</taxon>
        <taxon>Spiruromorpha</taxon>
        <taxon>Filarioidea</taxon>
        <taxon>Onchocercidae</taxon>
        <taxon>Litomosoides</taxon>
    </lineage>
</organism>
<feature type="region of interest" description="Disordered" evidence="2">
    <location>
        <begin position="780"/>
        <end position="828"/>
    </location>
</feature>
<keyword evidence="4" id="KW-1185">Reference proteome</keyword>
<evidence type="ECO:0000313" key="4">
    <source>
        <dbReference type="Proteomes" id="UP000277928"/>
    </source>
</evidence>
<gene>
    <name evidence="3" type="ORF">NLS_LOCUS5249</name>
</gene>
<dbReference type="EMBL" id="UYRX01000382">
    <property type="protein sequence ID" value="VDK81279.1"/>
    <property type="molecule type" value="Genomic_DNA"/>
</dbReference>
<name>A0A3P6TD66_LITSI</name>
<protein>
    <submittedName>
        <fullName evidence="3">Uncharacterized protein</fullName>
    </submittedName>
</protein>
<evidence type="ECO:0000256" key="2">
    <source>
        <dbReference type="SAM" id="MobiDB-lite"/>
    </source>
</evidence>
<reference evidence="3 4" key="1">
    <citation type="submission" date="2018-08" db="EMBL/GenBank/DDBJ databases">
        <authorList>
            <person name="Laetsch R D."/>
            <person name="Stevens L."/>
            <person name="Kumar S."/>
            <person name="Blaxter L. M."/>
        </authorList>
    </citation>
    <scope>NUCLEOTIDE SEQUENCE [LARGE SCALE GENOMIC DNA]</scope>
</reference>
<dbReference type="SUPFAM" id="SSF63748">
    <property type="entry name" value="Tudor/PWWP/MBT"/>
    <property type="match status" value="2"/>
</dbReference>
<feature type="compositionally biased region" description="Polar residues" evidence="2">
    <location>
        <begin position="814"/>
        <end position="828"/>
    </location>
</feature>
<dbReference type="OrthoDB" id="5810590at2759"/>
<dbReference type="Proteomes" id="UP000277928">
    <property type="component" value="Unassembled WGS sequence"/>
</dbReference>
<feature type="coiled-coil region" evidence="1">
    <location>
        <begin position="564"/>
        <end position="594"/>
    </location>
</feature>
<evidence type="ECO:0000256" key="1">
    <source>
        <dbReference type="SAM" id="Coils"/>
    </source>
</evidence>
<keyword evidence="1" id="KW-0175">Coiled coil</keyword>
<dbReference type="AlphaFoldDB" id="A0A3P6TD66"/>
<evidence type="ECO:0000313" key="3">
    <source>
        <dbReference type="EMBL" id="VDK81279.1"/>
    </source>
</evidence>
<feature type="compositionally biased region" description="Polar residues" evidence="2">
    <location>
        <begin position="785"/>
        <end position="796"/>
    </location>
</feature>
<proteinExistence type="predicted"/>
<dbReference type="Gene3D" id="2.30.30.140">
    <property type="match status" value="2"/>
</dbReference>
<dbReference type="STRING" id="42156.A0A3P6TD66"/>